<accession>A0A1T4VVI4</accession>
<dbReference type="Proteomes" id="UP000190460">
    <property type="component" value="Unassembled WGS sequence"/>
</dbReference>
<organism evidence="2 3">
    <name type="scientific">Thiothrix eikelboomii</name>
    <dbReference type="NCBI Taxonomy" id="92487"/>
    <lineage>
        <taxon>Bacteria</taxon>
        <taxon>Pseudomonadati</taxon>
        <taxon>Pseudomonadota</taxon>
        <taxon>Gammaproteobacteria</taxon>
        <taxon>Thiotrichales</taxon>
        <taxon>Thiotrichaceae</taxon>
        <taxon>Thiothrix</taxon>
    </lineage>
</organism>
<feature type="signal peptide" evidence="1">
    <location>
        <begin position="1"/>
        <end position="22"/>
    </location>
</feature>
<evidence type="ECO:0000256" key="1">
    <source>
        <dbReference type="SAM" id="SignalP"/>
    </source>
</evidence>
<feature type="chain" id="PRO_5012368827" evidence="1">
    <location>
        <begin position="23"/>
        <end position="152"/>
    </location>
</feature>
<dbReference type="AlphaFoldDB" id="A0A1T4VVI4"/>
<gene>
    <name evidence="2" type="ORF">SAMN02745130_00383</name>
</gene>
<keyword evidence="3" id="KW-1185">Reference proteome</keyword>
<evidence type="ECO:0000313" key="3">
    <source>
        <dbReference type="Proteomes" id="UP000190460"/>
    </source>
</evidence>
<dbReference type="STRING" id="92487.SAMN02745130_00383"/>
<name>A0A1T4VVI4_9GAMM</name>
<dbReference type="EMBL" id="FUYB01000001">
    <property type="protein sequence ID" value="SKA68825.1"/>
    <property type="molecule type" value="Genomic_DNA"/>
</dbReference>
<protein>
    <submittedName>
        <fullName evidence="2">Uncharacterized protein</fullName>
    </submittedName>
</protein>
<sequence>MKLIPVGVLVAVIGTLSTSSYAAWQAIPGAACRAALGSQTSQFNTIGETGLVRVSANSAWVSCPLQRTLFVRQTVYVNLNHPSARETTCKVIHTDYLTGASRSVSMVARGTGNVYAGFNTSGLGTMNNYDTYSVSCNLAQGTTVRGVSWQDN</sequence>
<reference evidence="2 3" key="1">
    <citation type="submission" date="2017-02" db="EMBL/GenBank/DDBJ databases">
        <authorList>
            <person name="Peterson S.W."/>
        </authorList>
    </citation>
    <scope>NUCLEOTIDE SEQUENCE [LARGE SCALE GENOMIC DNA]</scope>
    <source>
        <strain evidence="2 3">ATCC 49788</strain>
    </source>
</reference>
<keyword evidence="1" id="KW-0732">Signal</keyword>
<evidence type="ECO:0000313" key="2">
    <source>
        <dbReference type="EMBL" id="SKA68825.1"/>
    </source>
</evidence>
<proteinExistence type="predicted"/>
<dbReference type="RefSeq" id="WP_078920879.1">
    <property type="nucleotide sequence ID" value="NZ_FUYB01000001.1"/>
</dbReference>